<dbReference type="PROSITE" id="PS00198">
    <property type="entry name" value="4FE4S_FER_1"/>
    <property type="match status" value="1"/>
</dbReference>
<dbReference type="PANTHER" id="PTHR42827:SF1">
    <property type="entry name" value="IRON-SULFUR CLUSTER-BINDING PROTEIN"/>
    <property type="match status" value="1"/>
</dbReference>
<dbReference type="InterPro" id="IPR017896">
    <property type="entry name" value="4Fe4S_Fe-S-bd"/>
</dbReference>
<evidence type="ECO:0000313" key="5">
    <source>
        <dbReference type="EMBL" id="MBS7526154.1"/>
    </source>
</evidence>
<protein>
    <submittedName>
        <fullName evidence="5">Epoxyqueuosine reductase</fullName>
    </submittedName>
</protein>
<dbReference type="RefSeq" id="WP_213235941.1">
    <property type="nucleotide sequence ID" value="NZ_JAHBCL010000008.1"/>
</dbReference>
<comment type="caution">
    <text evidence="5">The sequence shown here is derived from an EMBL/GenBank/DDBJ whole genome shotgun (WGS) entry which is preliminary data.</text>
</comment>
<dbReference type="Pfam" id="PF13484">
    <property type="entry name" value="Fer4_16"/>
    <property type="match status" value="1"/>
</dbReference>
<proteinExistence type="predicted"/>
<evidence type="ECO:0000313" key="6">
    <source>
        <dbReference type="Proteomes" id="UP000746471"/>
    </source>
</evidence>
<organism evidence="5 6">
    <name type="scientific">Fusibacter paucivorans</name>
    <dbReference type="NCBI Taxonomy" id="76009"/>
    <lineage>
        <taxon>Bacteria</taxon>
        <taxon>Bacillati</taxon>
        <taxon>Bacillota</taxon>
        <taxon>Clostridia</taxon>
        <taxon>Eubacteriales</taxon>
        <taxon>Eubacteriales Family XII. Incertae Sedis</taxon>
        <taxon>Fusibacter</taxon>
    </lineage>
</organism>
<dbReference type="SUPFAM" id="SSF54862">
    <property type="entry name" value="4Fe-4S ferredoxins"/>
    <property type="match status" value="1"/>
</dbReference>
<evidence type="ECO:0000256" key="3">
    <source>
        <dbReference type="ARBA" id="ARBA00023014"/>
    </source>
</evidence>
<sequence>MYNTEMTKYFEEQGVSLVGFADLKAIGNAYASGIAIALKIPAEIIQAIENGPTDAYHDTYHALNKRLDEIAASGAAYIQSKGFKAQAQTTTYVQQSETYRTELPHKTVATRAGLGWIGKCALFINETYGSGIRLTSILTDMPFSYGVPTEESKCGTCDRCQTYCPGKAVSGKLWHSELDRDAFFNAVACREAARLISKEKIDKEITLCGKCIEICPYTQRYVKRTLSN</sequence>
<dbReference type="InterPro" id="IPR017900">
    <property type="entry name" value="4Fe4S_Fe_S_CS"/>
</dbReference>
<dbReference type="PROSITE" id="PS51379">
    <property type="entry name" value="4FE4S_FER_2"/>
    <property type="match status" value="1"/>
</dbReference>
<dbReference type="EMBL" id="JAHBCL010000008">
    <property type="protein sequence ID" value="MBS7526154.1"/>
    <property type="molecule type" value="Genomic_DNA"/>
</dbReference>
<keyword evidence="3" id="KW-0411">Iron-sulfur</keyword>
<evidence type="ECO:0000256" key="2">
    <source>
        <dbReference type="ARBA" id="ARBA00023004"/>
    </source>
</evidence>
<dbReference type="PANTHER" id="PTHR42827">
    <property type="entry name" value="IRON-SULFUR CLUSTER-BINDING PROTEIN-RELATED"/>
    <property type="match status" value="1"/>
</dbReference>
<keyword evidence="6" id="KW-1185">Reference proteome</keyword>
<evidence type="ECO:0000259" key="4">
    <source>
        <dbReference type="PROSITE" id="PS51379"/>
    </source>
</evidence>
<keyword evidence="2" id="KW-0408">Iron</keyword>
<feature type="domain" description="4Fe-4S ferredoxin-type" evidence="4">
    <location>
        <begin position="197"/>
        <end position="225"/>
    </location>
</feature>
<accession>A0ABS5PLW2</accession>
<evidence type="ECO:0000256" key="1">
    <source>
        <dbReference type="ARBA" id="ARBA00022723"/>
    </source>
</evidence>
<name>A0ABS5PLW2_9FIRM</name>
<reference evidence="5 6" key="1">
    <citation type="submission" date="2021-05" db="EMBL/GenBank/DDBJ databases">
        <title>Fusibacter ferrireducens sp. nov., an anaerobic, sulfur- and Fe-reducing bacterium isolated from the mangrove sediment.</title>
        <authorList>
            <person name="Qiu D."/>
        </authorList>
    </citation>
    <scope>NUCLEOTIDE SEQUENCE [LARGE SCALE GENOMIC DNA]</scope>
    <source>
        <strain evidence="5 6">DSM 12116</strain>
    </source>
</reference>
<dbReference type="Proteomes" id="UP000746471">
    <property type="component" value="Unassembled WGS sequence"/>
</dbReference>
<gene>
    <name evidence="5" type="ORF">KHM83_05660</name>
</gene>
<keyword evidence="1" id="KW-0479">Metal-binding</keyword>